<gene>
    <name evidence="1" type="ORF">OBRU01_04698</name>
</gene>
<proteinExistence type="predicted"/>
<reference evidence="1 2" key="1">
    <citation type="journal article" date="2015" name="Genome Biol. Evol.">
        <title>The genome of winter moth (Operophtera brumata) provides a genomic perspective on sexual dimorphism and phenology.</title>
        <authorList>
            <person name="Derks M.F."/>
            <person name="Smit S."/>
            <person name="Salis L."/>
            <person name="Schijlen E."/>
            <person name="Bossers A."/>
            <person name="Mateman C."/>
            <person name="Pijl A.S."/>
            <person name="de Ridder D."/>
            <person name="Groenen M.A."/>
            <person name="Visser M.E."/>
            <person name="Megens H.J."/>
        </authorList>
    </citation>
    <scope>NUCLEOTIDE SEQUENCE [LARGE SCALE GENOMIC DNA]</scope>
    <source>
        <strain evidence="1">WM2013NL</strain>
        <tissue evidence="1">Head and thorax</tissue>
    </source>
</reference>
<protein>
    <submittedName>
        <fullName evidence="1">Uncharacterized protein</fullName>
    </submittedName>
</protein>
<comment type="caution">
    <text evidence="1">The sequence shown here is derived from an EMBL/GenBank/DDBJ whole genome shotgun (WGS) entry which is preliminary data.</text>
</comment>
<sequence length="119" mass="13897">MLAIILYSPTYTTGNCELTELPKSNDVCVASLQCDKVILGVLSSWDCIRSVDYDYSYRRNLRREKITYATNYKLYVNVKNVDDQHEIFESVADNMKNIEKFRINDGEIFALPQKVYEHK</sequence>
<keyword evidence="2" id="KW-1185">Reference proteome</keyword>
<feature type="non-terminal residue" evidence="1">
    <location>
        <position position="119"/>
    </location>
</feature>
<dbReference type="Proteomes" id="UP000037510">
    <property type="component" value="Unassembled WGS sequence"/>
</dbReference>
<organism evidence="1 2">
    <name type="scientific">Operophtera brumata</name>
    <name type="common">Winter moth</name>
    <name type="synonym">Phalaena brumata</name>
    <dbReference type="NCBI Taxonomy" id="104452"/>
    <lineage>
        <taxon>Eukaryota</taxon>
        <taxon>Metazoa</taxon>
        <taxon>Ecdysozoa</taxon>
        <taxon>Arthropoda</taxon>
        <taxon>Hexapoda</taxon>
        <taxon>Insecta</taxon>
        <taxon>Pterygota</taxon>
        <taxon>Neoptera</taxon>
        <taxon>Endopterygota</taxon>
        <taxon>Lepidoptera</taxon>
        <taxon>Glossata</taxon>
        <taxon>Ditrysia</taxon>
        <taxon>Geometroidea</taxon>
        <taxon>Geometridae</taxon>
        <taxon>Larentiinae</taxon>
        <taxon>Operophtera</taxon>
    </lineage>
</organism>
<dbReference type="AlphaFoldDB" id="A0A0L7LNR4"/>
<name>A0A0L7LNR4_OPEBR</name>
<evidence type="ECO:0000313" key="2">
    <source>
        <dbReference type="Proteomes" id="UP000037510"/>
    </source>
</evidence>
<accession>A0A0L7LNR4</accession>
<evidence type="ECO:0000313" key="1">
    <source>
        <dbReference type="EMBL" id="KOB77158.1"/>
    </source>
</evidence>
<dbReference type="EMBL" id="JTDY01000441">
    <property type="protein sequence ID" value="KOB77158.1"/>
    <property type="molecule type" value="Genomic_DNA"/>
</dbReference>
<feature type="non-terminal residue" evidence="1">
    <location>
        <position position="1"/>
    </location>
</feature>